<feature type="region of interest" description="Disordered" evidence="1">
    <location>
        <begin position="17"/>
        <end position="92"/>
    </location>
</feature>
<evidence type="ECO:0000313" key="3">
    <source>
        <dbReference type="Proteomes" id="UP001430953"/>
    </source>
</evidence>
<evidence type="ECO:0000313" key="2">
    <source>
        <dbReference type="EMBL" id="KAL0119416.1"/>
    </source>
</evidence>
<dbReference type="Proteomes" id="UP001430953">
    <property type="component" value="Unassembled WGS sequence"/>
</dbReference>
<organism evidence="2 3">
    <name type="scientific">Cardiocondyla obscurior</name>
    <dbReference type="NCBI Taxonomy" id="286306"/>
    <lineage>
        <taxon>Eukaryota</taxon>
        <taxon>Metazoa</taxon>
        <taxon>Ecdysozoa</taxon>
        <taxon>Arthropoda</taxon>
        <taxon>Hexapoda</taxon>
        <taxon>Insecta</taxon>
        <taxon>Pterygota</taxon>
        <taxon>Neoptera</taxon>
        <taxon>Endopterygota</taxon>
        <taxon>Hymenoptera</taxon>
        <taxon>Apocrita</taxon>
        <taxon>Aculeata</taxon>
        <taxon>Formicoidea</taxon>
        <taxon>Formicidae</taxon>
        <taxon>Myrmicinae</taxon>
        <taxon>Cardiocondyla</taxon>
    </lineage>
</organism>
<comment type="caution">
    <text evidence="2">The sequence shown here is derived from an EMBL/GenBank/DDBJ whole genome shotgun (WGS) entry which is preliminary data.</text>
</comment>
<feature type="compositionally biased region" description="Basic and acidic residues" evidence="1">
    <location>
        <begin position="76"/>
        <end position="86"/>
    </location>
</feature>
<proteinExistence type="predicted"/>
<name>A0AAW2FZR6_9HYME</name>
<accession>A0AAW2FZR6</accession>
<dbReference type="AlphaFoldDB" id="A0AAW2FZR6"/>
<dbReference type="EMBL" id="JADYXP020000007">
    <property type="protein sequence ID" value="KAL0119416.1"/>
    <property type="molecule type" value="Genomic_DNA"/>
</dbReference>
<gene>
    <name evidence="2" type="ORF">PUN28_007721</name>
</gene>
<reference evidence="2 3" key="1">
    <citation type="submission" date="2023-03" db="EMBL/GenBank/DDBJ databases">
        <title>High recombination rates correlate with genetic variation in Cardiocondyla obscurior ants.</title>
        <authorList>
            <person name="Errbii M."/>
        </authorList>
    </citation>
    <scope>NUCLEOTIDE SEQUENCE [LARGE SCALE GENOMIC DNA]</scope>
    <source>
        <strain evidence="2">Alpha-2009</strain>
        <tissue evidence="2">Whole body</tissue>
    </source>
</reference>
<evidence type="ECO:0000256" key="1">
    <source>
        <dbReference type="SAM" id="MobiDB-lite"/>
    </source>
</evidence>
<protein>
    <submittedName>
        <fullName evidence="2">Uncharacterized protein</fullName>
    </submittedName>
</protein>
<keyword evidence="3" id="KW-1185">Reference proteome</keyword>
<sequence>MHDETPVDADAVRQLIATRSHGRAGNLGNAEASEHGVPGNQRRRGGTKYYARTSNANGGEPVARVVRTLNRKVRRRDLSSRSDSKVRPSKNF</sequence>